<gene>
    <name evidence="1" type="ORF">SI65_01260</name>
</gene>
<comment type="caution">
    <text evidence="1">The sequence shown here is derived from an EMBL/GenBank/DDBJ whole genome shotgun (WGS) entry which is preliminary data.</text>
</comment>
<dbReference type="AlphaFoldDB" id="A0A1E3BS99"/>
<evidence type="ECO:0000313" key="1">
    <source>
        <dbReference type="EMBL" id="ODM23671.1"/>
    </source>
</evidence>
<dbReference type="OrthoDB" id="4269184at2759"/>
<reference evidence="1 2" key="1">
    <citation type="journal article" date="2016" name="BMC Genomics">
        <title>Comparative genomic and transcriptomic analyses of the Fuzhuan brick tea-fermentation fungus Aspergillus cristatus.</title>
        <authorList>
            <person name="Ge Y."/>
            <person name="Wang Y."/>
            <person name="Liu Y."/>
            <person name="Tan Y."/>
            <person name="Ren X."/>
            <person name="Zhang X."/>
            <person name="Hyde K.D."/>
            <person name="Liu Y."/>
            <person name="Liu Z."/>
        </authorList>
    </citation>
    <scope>NUCLEOTIDE SEQUENCE [LARGE SCALE GENOMIC DNA]</scope>
    <source>
        <strain evidence="1 2">GZAAS20.1005</strain>
    </source>
</reference>
<dbReference type="VEuPathDB" id="FungiDB:SI65_01260"/>
<dbReference type="EMBL" id="JXNT01000001">
    <property type="protein sequence ID" value="ODM23671.1"/>
    <property type="molecule type" value="Genomic_DNA"/>
</dbReference>
<proteinExistence type="predicted"/>
<accession>A0A1E3BS99</accession>
<dbReference type="Proteomes" id="UP000094569">
    <property type="component" value="Unassembled WGS sequence"/>
</dbReference>
<keyword evidence="2" id="KW-1185">Reference proteome</keyword>
<organism evidence="1 2">
    <name type="scientific">Aspergillus cristatus</name>
    <name type="common">Chinese Fuzhuan brick tea-fermentation fungus</name>
    <name type="synonym">Eurotium cristatum</name>
    <dbReference type="NCBI Taxonomy" id="573508"/>
    <lineage>
        <taxon>Eukaryota</taxon>
        <taxon>Fungi</taxon>
        <taxon>Dikarya</taxon>
        <taxon>Ascomycota</taxon>
        <taxon>Pezizomycotina</taxon>
        <taxon>Eurotiomycetes</taxon>
        <taxon>Eurotiomycetidae</taxon>
        <taxon>Eurotiales</taxon>
        <taxon>Aspergillaceae</taxon>
        <taxon>Aspergillus</taxon>
        <taxon>Aspergillus subgen. Aspergillus</taxon>
    </lineage>
</organism>
<evidence type="ECO:0000313" key="2">
    <source>
        <dbReference type="Proteomes" id="UP000094569"/>
    </source>
</evidence>
<sequence>MKLPDGSEVRLKKPLIAFKICEKQTTVFLGALGEGLPEEWQFDKAYLRI</sequence>
<protein>
    <submittedName>
        <fullName evidence="1">Uncharacterized protein</fullName>
    </submittedName>
</protein>
<name>A0A1E3BS99_ASPCR</name>